<feature type="compositionally biased region" description="Low complexity" evidence="1">
    <location>
        <begin position="202"/>
        <end position="212"/>
    </location>
</feature>
<proteinExistence type="predicted"/>
<dbReference type="InParanoid" id="A0A1Y2GCY4"/>
<dbReference type="OrthoDB" id="2441670at2759"/>
<feature type="compositionally biased region" description="Low complexity" evidence="1">
    <location>
        <begin position="23"/>
        <end position="36"/>
    </location>
</feature>
<keyword evidence="2" id="KW-1133">Transmembrane helix</keyword>
<feature type="compositionally biased region" description="Low complexity" evidence="1">
    <location>
        <begin position="148"/>
        <end position="185"/>
    </location>
</feature>
<keyword evidence="2" id="KW-0472">Membrane</keyword>
<keyword evidence="2" id="KW-0812">Transmembrane</keyword>
<evidence type="ECO:0000256" key="1">
    <source>
        <dbReference type="SAM" id="MobiDB-lite"/>
    </source>
</evidence>
<comment type="caution">
    <text evidence="3">The sequence shown here is derived from an EMBL/GenBank/DDBJ whole genome shotgun (WGS) entry which is preliminary data.</text>
</comment>
<feature type="compositionally biased region" description="Polar residues" evidence="1">
    <location>
        <begin position="97"/>
        <end position="113"/>
    </location>
</feature>
<reference evidence="3 4" key="1">
    <citation type="submission" date="2016-07" db="EMBL/GenBank/DDBJ databases">
        <title>Pervasive Adenine N6-methylation of Active Genes in Fungi.</title>
        <authorList>
            <consortium name="DOE Joint Genome Institute"/>
            <person name="Mondo S.J."/>
            <person name="Dannebaum R.O."/>
            <person name="Kuo R.C."/>
            <person name="Labutti K."/>
            <person name="Haridas S."/>
            <person name="Kuo A."/>
            <person name="Salamov A."/>
            <person name="Ahrendt S.R."/>
            <person name="Lipzen A."/>
            <person name="Sullivan W."/>
            <person name="Andreopoulos W.B."/>
            <person name="Clum A."/>
            <person name="Lindquist E."/>
            <person name="Daum C."/>
            <person name="Ramamoorthy G.K."/>
            <person name="Gryganskyi A."/>
            <person name="Culley D."/>
            <person name="Magnuson J.K."/>
            <person name="James T.Y."/>
            <person name="O'Malley M.A."/>
            <person name="Stajich J.E."/>
            <person name="Spatafora J.W."/>
            <person name="Visel A."/>
            <person name="Grigoriev I.V."/>
        </authorList>
    </citation>
    <scope>NUCLEOTIDE SEQUENCE [LARGE SCALE GENOMIC DNA]</scope>
    <source>
        <strain evidence="3 4">NRRL 3116</strain>
    </source>
</reference>
<feature type="region of interest" description="Disordered" evidence="1">
    <location>
        <begin position="733"/>
        <end position="752"/>
    </location>
</feature>
<evidence type="ECO:0000313" key="4">
    <source>
        <dbReference type="Proteomes" id="UP000193648"/>
    </source>
</evidence>
<feature type="compositionally biased region" description="Polar residues" evidence="1">
    <location>
        <begin position="37"/>
        <end position="50"/>
    </location>
</feature>
<feature type="region of interest" description="Disordered" evidence="1">
    <location>
        <begin position="141"/>
        <end position="230"/>
    </location>
</feature>
<dbReference type="RefSeq" id="XP_021877938.1">
    <property type="nucleotide sequence ID" value="XM_022025343.1"/>
</dbReference>
<feature type="region of interest" description="Disordered" evidence="1">
    <location>
        <begin position="339"/>
        <end position="379"/>
    </location>
</feature>
<keyword evidence="4" id="KW-1185">Reference proteome</keyword>
<evidence type="ECO:0000313" key="3">
    <source>
        <dbReference type="EMBL" id="ORZ07275.1"/>
    </source>
</evidence>
<organism evidence="3 4">
    <name type="scientific">Lobosporangium transversale</name>
    <dbReference type="NCBI Taxonomy" id="64571"/>
    <lineage>
        <taxon>Eukaryota</taxon>
        <taxon>Fungi</taxon>
        <taxon>Fungi incertae sedis</taxon>
        <taxon>Mucoromycota</taxon>
        <taxon>Mortierellomycotina</taxon>
        <taxon>Mortierellomycetes</taxon>
        <taxon>Mortierellales</taxon>
        <taxon>Mortierellaceae</taxon>
        <taxon>Lobosporangium</taxon>
    </lineage>
</organism>
<dbReference type="EMBL" id="MCFF01000042">
    <property type="protein sequence ID" value="ORZ07275.1"/>
    <property type="molecule type" value="Genomic_DNA"/>
</dbReference>
<accession>A0A1Y2GCY4</accession>
<feature type="compositionally biased region" description="Polar residues" evidence="1">
    <location>
        <begin position="692"/>
        <end position="704"/>
    </location>
</feature>
<feature type="region of interest" description="Disordered" evidence="1">
    <location>
        <begin position="1"/>
        <end position="120"/>
    </location>
</feature>
<feature type="compositionally biased region" description="Basic and acidic residues" evidence="1">
    <location>
        <begin position="708"/>
        <end position="717"/>
    </location>
</feature>
<dbReference type="STRING" id="64571.A0A1Y2GCY4"/>
<evidence type="ECO:0000256" key="2">
    <source>
        <dbReference type="SAM" id="Phobius"/>
    </source>
</evidence>
<dbReference type="Proteomes" id="UP000193648">
    <property type="component" value="Unassembled WGS sequence"/>
</dbReference>
<feature type="compositionally biased region" description="Polar residues" evidence="1">
    <location>
        <begin position="582"/>
        <end position="594"/>
    </location>
</feature>
<feature type="compositionally biased region" description="Gly residues" evidence="1">
    <location>
        <begin position="350"/>
        <end position="364"/>
    </location>
</feature>
<feature type="compositionally biased region" description="Low complexity" evidence="1">
    <location>
        <begin position="271"/>
        <end position="280"/>
    </location>
</feature>
<feature type="region of interest" description="Disordered" evidence="1">
    <location>
        <begin position="634"/>
        <end position="664"/>
    </location>
</feature>
<name>A0A1Y2GCY4_9FUNG</name>
<feature type="transmembrane region" description="Helical" evidence="2">
    <location>
        <begin position="303"/>
        <end position="328"/>
    </location>
</feature>
<feature type="compositionally biased region" description="Low complexity" evidence="1">
    <location>
        <begin position="59"/>
        <end position="95"/>
    </location>
</feature>
<feature type="region of interest" description="Disordered" evidence="1">
    <location>
        <begin position="271"/>
        <end position="292"/>
    </location>
</feature>
<dbReference type="GeneID" id="33567187"/>
<protein>
    <submittedName>
        <fullName evidence="3">Uncharacterized protein</fullName>
    </submittedName>
</protein>
<sequence length="752" mass="78432">MATVEVNIAKPSSVPVALPPSSSPDSPSDTVSLPPSRTKSTSVPTSSRSAVPSLPSPNTVATSASITGTTTDTATKTFITSMSSNPPAASSPLLPTVETTKPSEPIPSTTLTSDVVEPTSSSITATATTTTIMEPTEITTDPVITTDPAPSTSTDVATTDPVPPTTTATDEEPSTTTVDPTTTTDPPMPSPTITRDPPVTTDPPITQPTLQPTIPPITRPPSSVHSSKTTTPYTTRYITTVSVVTITTVVPKTTVISGRGTTIYITETTTTSVPTTIPDPNQEPPPGTLLDPNNGRGTGLKTWQITLIIVACLVVGIAVGAVVLVGWIKKRRRRKEMMQRNNIFDPDGLSGSGGRGGGSAGGGESVLESEYTDNGGKSNRALVTSAVPGGFAQTKGTGTGRNGGWRGRWNDMFKFRRSWGSQGFSQRQPGGLDQELGVGASGGVGPSGLWLMEDNYHDLGYEGPAAVAAAMNPVSYQNDHSAAGAGAVHHLNEASYSSDGSGAYFATAGAASGQGPDMAEVRHAHYLRQQDRLGNPDVTDRSPGVMYSALLPVSSPARISPLLVQQGHIHSPDSGSRVGGTPSPSSPDSNTLQQEHLSQNSDYVDGYGFGQRQSQQPSIDHELLSVGSSCRVSHDGSMAIRGHTRGDSGTESGRSDTVGDGNRTTIYVDPEQLESNAISEYVRKGPQALPKSASQEALDTSADTNEAEFLKDDSDIKDTGAATSAMDATNEIALKKRKNQTPVQYQDPRAVE</sequence>
<dbReference type="AlphaFoldDB" id="A0A1Y2GCY4"/>
<feature type="region of interest" description="Disordered" evidence="1">
    <location>
        <begin position="687"/>
        <end position="717"/>
    </location>
</feature>
<gene>
    <name evidence="3" type="ORF">BCR41DRAFT_360305</name>
</gene>
<feature type="region of interest" description="Disordered" evidence="1">
    <location>
        <begin position="567"/>
        <end position="594"/>
    </location>
</feature>